<dbReference type="GO" id="GO:0009055">
    <property type="term" value="F:electron transfer activity"/>
    <property type="evidence" value="ECO:0007669"/>
    <property type="project" value="InterPro"/>
</dbReference>
<dbReference type="EMBL" id="LVJN01000020">
    <property type="protein sequence ID" value="OSM02211.1"/>
    <property type="molecule type" value="Genomic_DNA"/>
</dbReference>
<evidence type="ECO:0000256" key="2">
    <source>
        <dbReference type="ARBA" id="ARBA00022617"/>
    </source>
</evidence>
<protein>
    <submittedName>
        <fullName evidence="8">Putative cytochrome C, class I</fullName>
    </submittedName>
</protein>
<organism evidence="8 9">
    <name type="scientific">Magnetofaba australis IT-1</name>
    <dbReference type="NCBI Taxonomy" id="1434232"/>
    <lineage>
        <taxon>Bacteria</taxon>
        <taxon>Pseudomonadati</taxon>
        <taxon>Pseudomonadota</taxon>
        <taxon>Magnetococcia</taxon>
        <taxon>Magnetococcales</taxon>
        <taxon>Magnetococcaceae</taxon>
        <taxon>Magnetofaba</taxon>
    </lineage>
</organism>
<dbReference type="GO" id="GO:0046872">
    <property type="term" value="F:metal ion binding"/>
    <property type="evidence" value="ECO:0007669"/>
    <property type="project" value="UniProtKB-KW"/>
</dbReference>
<evidence type="ECO:0000256" key="3">
    <source>
        <dbReference type="ARBA" id="ARBA00022723"/>
    </source>
</evidence>
<keyword evidence="5 6" id="KW-0408">Iron</keyword>
<feature type="domain" description="Cytochrome c" evidence="7">
    <location>
        <begin position="39"/>
        <end position="112"/>
    </location>
</feature>
<dbReference type="Proteomes" id="UP000194003">
    <property type="component" value="Unassembled WGS sequence"/>
</dbReference>
<dbReference type="InterPro" id="IPR009056">
    <property type="entry name" value="Cyt_c-like_dom"/>
</dbReference>
<sequence length="112" mass="11731">MGLNFFEELDMSRLTWVAAAGSAMFLLTACGGANDFTPTQSATAQEIFAQTCAGCHGDKGQGKMGFLLKIAGDDDDAEAIALKIAKGGAIMPSFPNIPEKQRVAVAEYVKGL</sequence>
<evidence type="ECO:0000313" key="9">
    <source>
        <dbReference type="Proteomes" id="UP000194003"/>
    </source>
</evidence>
<dbReference type="Gene3D" id="1.10.760.10">
    <property type="entry name" value="Cytochrome c-like domain"/>
    <property type="match status" value="1"/>
</dbReference>
<dbReference type="InterPro" id="IPR036909">
    <property type="entry name" value="Cyt_c-like_dom_sf"/>
</dbReference>
<dbReference type="PANTHER" id="PTHR37823">
    <property type="entry name" value="CYTOCHROME C-553-LIKE"/>
    <property type="match status" value="1"/>
</dbReference>
<dbReference type="AlphaFoldDB" id="A0A1Y2K2E2"/>
<keyword evidence="2 6" id="KW-0349">Heme</keyword>
<evidence type="ECO:0000259" key="7">
    <source>
        <dbReference type="PROSITE" id="PS51007"/>
    </source>
</evidence>
<proteinExistence type="predicted"/>
<evidence type="ECO:0000256" key="4">
    <source>
        <dbReference type="ARBA" id="ARBA00022982"/>
    </source>
</evidence>
<evidence type="ECO:0000313" key="8">
    <source>
        <dbReference type="EMBL" id="OSM02211.1"/>
    </source>
</evidence>
<name>A0A1Y2K2E2_9PROT</name>
<dbReference type="STRING" id="1434232.MAIT1_02315"/>
<reference evidence="8 9" key="1">
    <citation type="journal article" date="2016" name="BMC Genomics">
        <title>Combined genomic and structural analyses of a cultured magnetotactic bacterium reveals its niche adaptation to a dynamic environment.</title>
        <authorList>
            <person name="Araujo A.C."/>
            <person name="Morillo V."/>
            <person name="Cypriano J."/>
            <person name="Teixeira L.C."/>
            <person name="Leao P."/>
            <person name="Lyra S."/>
            <person name="Almeida L.G."/>
            <person name="Bazylinski D.A."/>
            <person name="Vasconcellos A.T."/>
            <person name="Abreu F."/>
            <person name="Lins U."/>
        </authorList>
    </citation>
    <scope>NUCLEOTIDE SEQUENCE [LARGE SCALE GENOMIC DNA]</scope>
    <source>
        <strain evidence="8 9">IT-1</strain>
    </source>
</reference>
<dbReference type="GO" id="GO:0020037">
    <property type="term" value="F:heme binding"/>
    <property type="evidence" value="ECO:0007669"/>
    <property type="project" value="InterPro"/>
</dbReference>
<evidence type="ECO:0000256" key="5">
    <source>
        <dbReference type="ARBA" id="ARBA00023004"/>
    </source>
</evidence>
<gene>
    <name evidence="8" type="ORF">MAIT1_02315</name>
</gene>
<accession>A0A1Y2K2E2</accession>
<dbReference type="SUPFAM" id="SSF46626">
    <property type="entry name" value="Cytochrome c"/>
    <property type="match status" value="1"/>
</dbReference>
<keyword evidence="9" id="KW-1185">Reference proteome</keyword>
<evidence type="ECO:0000256" key="1">
    <source>
        <dbReference type="ARBA" id="ARBA00022448"/>
    </source>
</evidence>
<dbReference type="PANTHER" id="PTHR37823:SF4">
    <property type="entry name" value="MENAQUINOL-CYTOCHROME C REDUCTASE CYTOCHROME B_C SUBUNIT"/>
    <property type="match status" value="1"/>
</dbReference>
<dbReference type="PROSITE" id="PS51007">
    <property type="entry name" value="CYTC"/>
    <property type="match status" value="1"/>
</dbReference>
<keyword evidence="1" id="KW-0813">Transport</keyword>
<keyword evidence="4" id="KW-0249">Electron transport</keyword>
<keyword evidence="3 6" id="KW-0479">Metal-binding</keyword>
<evidence type="ECO:0000256" key="6">
    <source>
        <dbReference type="PROSITE-ProRule" id="PRU00433"/>
    </source>
</evidence>
<comment type="caution">
    <text evidence="8">The sequence shown here is derived from an EMBL/GenBank/DDBJ whole genome shotgun (WGS) entry which is preliminary data.</text>
</comment>
<dbReference type="InterPro" id="IPR051811">
    <property type="entry name" value="Cytochrome_c550/c551-like"/>
</dbReference>
<dbReference type="Pfam" id="PF13442">
    <property type="entry name" value="Cytochrome_CBB3"/>
    <property type="match status" value="1"/>
</dbReference>